<name>A0ABY7UHT8_9CORY</name>
<dbReference type="EMBL" id="CP063194">
    <property type="protein sequence ID" value="WCZ38229.1"/>
    <property type="molecule type" value="Genomic_DNA"/>
</dbReference>
<accession>A0ABY7UHT8</accession>
<gene>
    <name evidence="1" type="ORF">CJEDD_03045</name>
</gene>
<keyword evidence="2" id="KW-1185">Reference proteome</keyword>
<proteinExistence type="predicted"/>
<dbReference type="Proteomes" id="UP001218071">
    <property type="component" value="Chromosome"/>
</dbReference>
<protein>
    <submittedName>
        <fullName evidence="1">Uncharacterized protein</fullName>
    </submittedName>
</protein>
<reference evidence="1 2" key="1">
    <citation type="submission" date="2020-10" db="EMBL/GenBank/DDBJ databases">
        <title>Complete genome sequence of Corynebacterium jeddahense DSM 45997, type strain of Corynebacterium jeddahense.</title>
        <authorList>
            <person name="Busche T."/>
            <person name="Kalinowski J."/>
            <person name="Ruckert C."/>
        </authorList>
    </citation>
    <scope>NUCLEOTIDE SEQUENCE [LARGE SCALE GENOMIC DNA]</scope>
    <source>
        <strain evidence="1 2">DSM 45997</strain>
    </source>
</reference>
<sequence length="75" mass="8025">MSTHSHTLASHGEILANLPGILGFYPNNSLIRFVSSGCERVWVLDRDGLWGWGGLGGGADDADFCREACASFGVR</sequence>
<organism evidence="1 2">
    <name type="scientific">Corynebacterium jeddahense</name>
    <dbReference type="NCBI Taxonomy" id="1414719"/>
    <lineage>
        <taxon>Bacteria</taxon>
        <taxon>Bacillati</taxon>
        <taxon>Actinomycetota</taxon>
        <taxon>Actinomycetes</taxon>
        <taxon>Mycobacteriales</taxon>
        <taxon>Corynebacteriaceae</taxon>
        <taxon>Corynebacterium</taxon>
    </lineage>
</organism>
<evidence type="ECO:0000313" key="1">
    <source>
        <dbReference type="EMBL" id="WCZ38229.1"/>
    </source>
</evidence>
<evidence type="ECO:0000313" key="2">
    <source>
        <dbReference type="Proteomes" id="UP001218071"/>
    </source>
</evidence>